<feature type="transmembrane region" description="Helical" evidence="1">
    <location>
        <begin position="171"/>
        <end position="191"/>
    </location>
</feature>
<comment type="caution">
    <text evidence="3">The sequence shown here is derived from an EMBL/GenBank/DDBJ whole genome shotgun (WGS) entry which is preliminary data.</text>
</comment>
<organism evidence="3 4">
    <name type="scientific">Thiorhodococcus drewsii AZ1</name>
    <dbReference type="NCBI Taxonomy" id="765913"/>
    <lineage>
        <taxon>Bacteria</taxon>
        <taxon>Pseudomonadati</taxon>
        <taxon>Pseudomonadota</taxon>
        <taxon>Gammaproteobacteria</taxon>
        <taxon>Chromatiales</taxon>
        <taxon>Chromatiaceae</taxon>
        <taxon>Thiorhodococcus</taxon>
    </lineage>
</organism>
<dbReference type="RefSeq" id="WP_007040378.1">
    <property type="nucleotide sequence ID" value="NZ_AFWT01000010.1"/>
</dbReference>
<keyword evidence="4" id="KW-1185">Reference proteome</keyword>
<accession>G2E051</accession>
<evidence type="ECO:0000256" key="1">
    <source>
        <dbReference type="SAM" id="Phobius"/>
    </source>
</evidence>
<sequence>MQFLIHIYDEALNMRLFQSAIALLLLSLATVANAATINGSIDFTGEIILNASIPDAVSVSFGAVEANYGNDDLKVMNGAKTGSSLTFQGFKFDPDEVSGKTIWSFNSGQFSFNADEVESVTQNKDPNYLVVVLSGTLSSTDTLYETTPAYFTITTQGTRTTASFSAGATSVPLPAAGWLFGSAMLGLAGIAKRRKTARA</sequence>
<evidence type="ECO:0000256" key="2">
    <source>
        <dbReference type="SAM" id="SignalP"/>
    </source>
</evidence>
<protein>
    <submittedName>
        <fullName evidence="3">Variant PEP-CTERM exosortase signal</fullName>
    </submittedName>
</protein>
<keyword evidence="2" id="KW-0732">Signal</keyword>
<evidence type="ECO:0000313" key="3">
    <source>
        <dbReference type="EMBL" id="EGV31779.1"/>
    </source>
</evidence>
<dbReference type="OrthoDB" id="5567186at2"/>
<dbReference type="AlphaFoldDB" id="G2E051"/>
<keyword evidence="1" id="KW-0812">Transmembrane</keyword>
<dbReference type="EMBL" id="AFWT01000010">
    <property type="protein sequence ID" value="EGV31779.1"/>
    <property type="molecule type" value="Genomic_DNA"/>
</dbReference>
<keyword evidence="1" id="KW-0472">Membrane</keyword>
<evidence type="ECO:0000313" key="4">
    <source>
        <dbReference type="Proteomes" id="UP000004200"/>
    </source>
</evidence>
<feature type="signal peptide" evidence="2">
    <location>
        <begin position="1"/>
        <end position="34"/>
    </location>
</feature>
<gene>
    <name evidence="3" type="ORF">ThidrDRAFT_1664</name>
</gene>
<reference evidence="3 4" key="1">
    <citation type="submission" date="2011-06" db="EMBL/GenBank/DDBJ databases">
        <title>The draft genome of Thiorhodococcus drewsii AZ1.</title>
        <authorList>
            <consortium name="US DOE Joint Genome Institute (JGI-PGF)"/>
            <person name="Lucas S."/>
            <person name="Han J."/>
            <person name="Lapidus A."/>
            <person name="Cheng J.-F."/>
            <person name="Goodwin L."/>
            <person name="Pitluck S."/>
            <person name="Peters L."/>
            <person name="Land M.L."/>
            <person name="Hauser L."/>
            <person name="Vogl K."/>
            <person name="Liu Z."/>
            <person name="Imhoff J."/>
            <person name="Thiel V."/>
            <person name="Frigaard N.-U."/>
            <person name="Bryant D.A."/>
            <person name="Woyke T.J."/>
        </authorList>
    </citation>
    <scope>NUCLEOTIDE SEQUENCE [LARGE SCALE GENOMIC DNA]</scope>
    <source>
        <strain evidence="3 4">AZ1</strain>
    </source>
</reference>
<proteinExistence type="predicted"/>
<dbReference type="Proteomes" id="UP000004200">
    <property type="component" value="Unassembled WGS sequence"/>
</dbReference>
<name>G2E051_9GAMM</name>
<keyword evidence="1" id="KW-1133">Transmembrane helix</keyword>
<feature type="chain" id="PRO_5003428845" evidence="2">
    <location>
        <begin position="35"/>
        <end position="199"/>
    </location>
</feature>